<name>A0A2M3ZPC4_9DIPT</name>
<sequence length="110" mass="12329">MLGLLLLLFLQFLLPPFPKLVQLAALRGGLRHRRGGGTLVIVLLSGIGRRIHAARIYYCPLREISRPGRVLVHDQKSELPSRAAEGRRRRNCNFGNVKELLLARTATARP</sequence>
<keyword evidence="1" id="KW-0732">Signal</keyword>
<dbReference type="EMBL" id="GGFM01009602">
    <property type="protein sequence ID" value="MBW30353.1"/>
    <property type="molecule type" value="Transcribed_RNA"/>
</dbReference>
<feature type="chain" id="PRO_5014934588" evidence="1">
    <location>
        <begin position="19"/>
        <end position="110"/>
    </location>
</feature>
<protein>
    <submittedName>
        <fullName evidence="2">Putative secreted peptide</fullName>
    </submittedName>
</protein>
<dbReference type="AlphaFoldDB" id="A0A2M3ZPC4"/>
<accession>A0A2M3ZPC4</accession>
<evidence type="ECO:0000313" key="2">
    <source>
        <dbReference type="EMBL" id="MBW30353.1"/>
    </source>
</evidence>
<proteinExistence type="predicted"/>
<feature type="signal peptide" evidence="1">
    <location>
        <begin position="1"/>
        <end position="18"/>
    </location>
</feature>
<evidence type="ECO:0000256" key="1">
    <source>
        <dbReference type="SAM" id="SignalP"/>
    </source>
</evidence>
<reference evidence="2" key="1">
    <citation type="submission" date="2018-01" db="EMBL/GenBank/DDBJ databases">
        <title>An insight into the sialome of Amazonian anophelines.</title>
        <authorList>
            <person name="Ribeiro J.M."/>
            <person name="Scarpassa V."/>
            <person name="Calvo E."/>
        </authorList>
    </citation>
    <scope>NUCLEOTIDE SEQUENCE</scope>
    <source>
        <tissue evidence="2">Salivary glands</tissue>
    </source>
</reference>
<organism evidence="2">
    <name type="scientific">Anopheles braziliensis</name>
    <dbReference type="NCBI Taxonomy" id="58242"/>
    <lineage>
        <taxon>Eukaryota</taxon>
        <taxon>Metazoa</taxon>
        <taxon>Ecdysozoa</taxon>
        <taxon>Arthropoda</taxon>
        <taxon>Hexapoda</taxon>
        <taxon>Insecta</taxon>
        <taxon>Pterygota</taxon>
        <taxon>Neoptera</taxon>
        <taxon>Endopterygota</taxon>
        <taxon>Diptera</taxon>
        <taxon>Nematocera</taxon>
        <taxon>Culicoidea</taxon>
        <taxon>Culicidae</taxon>
        <taxon>Anophelinae</taxon>
        <taxon>Anopheles</taxon>
    </lineage>
</organism>